<comment type="caution">
    <text evidence="4">The sequence shown here is derived from an EMBL/GenBank/DDBJ whole genome shotgun (WGS) entry which is preliminary data.</text>
</comment>
<dbReference type="Pfam" id="PF08279">
    <property type="entry name" value="HTH_11"/>
    <property type="match status" value="1"/>
</dbReference>
<dbReference type="SUPFAM" id="SSF46785">
    <property type="entry name" value="Winged helix' DNA-binding domain"/>
    <property type="match status" value="1"/>
</dbReference>
<evidence type="ECO:0000259" key="3">
    <source>
        <dbReference type="Pfam" id="PF08279"/>
    </source>
</evidence>
<dbReference type="eggNOG" id="COG1827">
    <property type="taxonomic scope" value="Bacteria"/>
</dbReference>
<evidence type="ECO:0000256" key="1">
    <source>
        <dbReference type="PIRSR" id="PIRSR037847-1"/>
    </source>
</evidence>
<dbReference type="GO" id="GO:0046872">
    <property type="term" value="F:metal ion binding"/>
    <property type="evidence" value="ECO:0007669"/>
    <property type="project" value="UniProtKB-KW"/>
</dbReference>
<evidence type="ECO:0000259" key="2">
    <source>
        <dbReference type="Pfam" id="PF02829"/>
    </source>
</evidence>
<dbReference type="Pfam" id="PF02829">
    <property type="entry name" value="3H"/>
    <property type="match status" value="1"/>
</dbReference>
<dbReference type="OrthoDB" id="9792661at2"/>
<proteinExistence type="predicted"/>
<protein>
    <submittedName>
        <fullName evidence="4">HTH domain protein</fullName>
    </submittedName>
</protein>
<keyword evidence="1" id="KW-0533">Nickel</keyword>
<feature type="binding site" evidence="1">
    <location>
        <position position="144"/>
    </location>
    <ligand>
        <name>Ni(2+)</name>
        <dbReference type="ChEBI" id="CHEBI:49786"/>
    </ligand>
</feature>
<feature type="binding site" evidence="1">
    <location>
        <position position="76"/>
    </location>
    <ligand>
        <name>Ni(2+)</name>
        <dbReference type="ChEBI" id="CHEBI:49786"/>
    </ligand>
</feature>
<dbReference type="InterPro" id="IPR035922">
    <property type="entry name" value="3H_dom_sf"/>
</dbReference>
<dbReference type="PANTHER" id="PTHR40068:SF1">
    <property type="entry name" value="TRANSCRIPTION REPRESSOR NIAR-RELATED"/>
    <property type="match status" value="1"/>
</dbReference>
<keyword evidence="1" id="KW-0479">Metal-binding</keyword>
<organism evidence="4 5">
    <name type="scientific">Peptostreptococcus stomatis DSM 17678</name>
    <dbReference type="NCBI Taxonomy" id="596315"/>
    <lineage>
        <taxon>Bacteria</taxon>
        <taxon>Bacillati</taxon>
        <taxon>Bacillota</taxon>
        <taxon>Clostridia</taxon>
        <taxon>Peptostreptococcales</taxon>
        <taxon>Peptostreptococcaceae</taxon>
        <taxon>Peptostreptococcus</taxon>
    </lineage>
</organism>
<dbReference type="InterPro" id="IPR036388">
    <property type="entry name" value="WH-like_DNA-bd_sf"/>
</dbReference>
<dbReference type="GeneID" id="84800672"/>
<gene>
    <name evidence="4" type="ORF">HMPREF0634_0296</name>
</gene>
<dbReference type="Gene3D" id="3.30.1340.20">
    <property type="entry name" value="3H domain"/>
    <property type="match status" value="1"/>
</dbReference>
<dbReference type="STRING" id="596315.HMPREF0634_0296"/>
<evidence type="ECO:0000313" key="5">
    <source>
        <dbReference type="Proteomes" id="UP000003244"/>
    </source>
</evidence>
<accession>E0E335</accession>
<evidence type="ECO:0000313" key="4">
    <source>
        <dbReference type="EMBL" id="EFM64697.1"/>
    </source>
</evidence>
<dbReference type="InterPro" id="IPR004173">
    <property type="entry name" value="3H_domain"/>
</dbReference>
<dbReference type="RefSeq" id="WP_007789503.1">
    <property type="nucleotide sequence ID" value="NZ_ADGQ01000051.1"/>
</dbReference>
<dbReference type="InterPro" id="IPR013196">
    <property type="entry name" value="HTH_11"/>
</dbReference>
<dbReference type="EMBL" id="ADGQ01000051">
    <property type="protein sequence ID" value="EFM64697.1"/>
    <property type="molecule type" value="Genomic_DNA"/>
</dbReference>
<dbReference type="PANTHER" id="PTHR40068">
    <property type="entry name" value="TRANSCRIPTION REPRESSOR NIAR-RELATED"/>
    <property type="match status" value="1"/>
</dbReference>
<dbReference type="Proteomes" id="UP000003244">
    <property type="component" value="Unassembled WGS sequence"/>
</dbReference>
<feature type="binding site" evidence="1">
    <location>
        <position position="84"/>
    </location>
    <ligand>
        <name>Ni(2+)</name>
        <dbReference type="ChEBI" id="CHEBI:49786"/>
    </ligand>
</feature>
<feature type="domain" description="3H" evidence="2">
    <location>
        <begin position="73"/>
        <end position="169"/>
    </location>
</feature>
<dbReference type="InterPro" id="IPR036390">
    <property type="entry name" value="WH_DNA-bd_sf"/>
</dbReference>
<sequence length="173" mass="19532">MKVNDRRQDVFELLKSSERPVSAADMAQKFGVTRQVIVADIALLRASDIDIVSTNRGYILKANLPSKPRRVFKVSHDMTRTLDELNSIVDAGGRLLDVIVNHPVYGDLKADLDISNRRQVSIFMDKMDLDGNRPLSLLTNDYLHYHTVEADSEDDLDYIGEVLAKEGFLVEDK</sequence>
<dbReference type="AlphaFoldDB" id="E0E335"/>
<name>E0E335_9FIRM</name>
<reference evidence="4 5" key="1">
    <citation type="submission" date="2010-08" db="EMBL/GenBank/DDBJ databases">
        <authorList>
            <person name="Harkins D.M."/>
            <person name="Madupu R."/>
            <person name="Durkin A.S."/>
            <person name="Torralba M."/>
            <person name="Methe B."/>
            <person name="Sutton G.G."/>
            <person name="Nelson K.E."/>
        </authorList>
    </citation>
    <scope>NUCLEOTIDE SEQUENCE [LARGE SCALE GENOMIC DNA]</scope>
    <source>
        <strain evidence="4 5">DSM 17678</strain>
    </source>
</reference>
<dbReference type="PIRSF" id="PIRSF037847">
    <property type="entry name" value="NiaR"/>
    <property type="match status" value="1"/>
</dbReference>
<keyword evidence="5" id="KW-1185">Reference proteome</keyword>
<dbReference type="Gene3D" id="1.10.10.10">
    <property type="entry name" value="Winged helix-like DNA-binding domain superfamily/Winged helix DNA-binding domain"/>
    <property type="match status" value="1"/>
</dbReference>
<feature type="binding site" evidence="1">
    <location>
        <position position="146"/>
    </location>
    <ligand>
        <name>Ni(2+)</name>
        <dbReference type="ChEBI" id="CHEBI:49786"/>
    </ligand>
</feature>
<dbReference type="InterPro" id="IPR026043">
    <property type="entry name" value="NadR"/>
</dbReference>
<feature type="domain" description="Helix-turn-helix type 11" evidence="3">
    <location>
        <begin position="6"/>
        <end position="59"/>
    </location>
</feature>
<dbReference type="SUPFAM" id="SSF75500">
    <property type="entry name" value="Putative transcriptional regulator TM1602, C-terminal domain"/>
    <property type="match status" value="1"/>
</dbReference>